<evidence type="ECO:0000313" key="2">
    <source>
        <dbReference type="EMBL" id="AXF55192.1"/>
    </source>
</evidence>
<dbReference type="InterPro" id="IPR003673">
    <property type="entry name" value="CoA-Trfase_fam_III"/>
</dbReference>
<dbReference type="RefSeq" id="WP_114370953.1">
    <property type="nucleotide sequence ID" value="NZ_CP031092.1"/>
</dbReference>
<dbReference type="InterPro" id="IPR044855">
    <property type="entry name" value="CoA-Trfase_III_dom3_sf"/>
</dbReference>
<proteinExistence type="predicted"/>
<protein>
    <submittedName>
        <fullName evidence="2">CoA transferase</fullName>
    </submittedName>
</protein>
<accession>A0A345BW61</accession>
<dbReference type="PANTHER" id="PTHR48207:SF3">
    <property type="entry name" value="SUCCINATE--HYDROXYMETHYLGLUTARATE COA-TRANSFERASE"/>
    <property type="match status" value="1"/>
</dbReference>
<sequence>MSLPLEGIKVLELARTLAGPVSGQMLGDLGAEVIKVEQPGRGDEARHFSPPEWEGESCYYLSSNRNKRSITVNLKTEQGKEIIHDLAKDSDVLIENFRTGATEKLGIDYETLKKINPRIIYLSVSGFGRTGPEKDRPGYDILMQGYAGLMSTTGEPGTPYKAGPSVADLTTGILGALGVLAALLARGKTGEGQFVDSSLLDGQIMTLNHLATGFFATGQSAKPMGQGHNSIVPYQVFKASDKNIILAAANDSLWEKACKAMGWEDLLQVEEYKTNQLRVANRDQLIPILSERFAQFTSDEIGAKMDEAGVPCGPVNSVGEAVTSPQAVARETMVSVDHPKIKDLKTPAFPVKLSDTPASVRHHPPLLGEHTEEVLSSLGFNSEKISRMREDGVL</sequence>
<dbReference type="InterPro" id="IPR050483">
    <property type="entry name" value="CoA-transferase_III_domain"/>
</dbReference>
<dbReference type="Gene3D" id="3.30.1540.10">
    <property type="entry name" value="formyl-coa transferase, domain 3"/>
    <property type="match status" value="1"/>
</dbReference>
<dbReference type="Pfam" id="PF02515">
    <property type="entry name" value="CoA_transf_3"/>
    <property type="match status" value="1"/>
</dbReference>
<evidence type="ECO:0000313" key="3">
    <source>
        <dbReference type="Proteomes" id="UP000252100"/>
    </source>
</evidence>
<dbReference type="Gene3D" id="3.40.50.10540">
    <property type="entry name" value="Crotonobetainyl-coa:carnitine coa-transferase, domain 1"/>
    <property type="match status" value="1"/>
</dbReference>
<dbReference type="Proteomes" id="UP000252100">
    <property type="component" value="Chromosome"/>
</dbReference>
<dbReference type="PANTHER" id="PTHR48207">
    <property type="entry name" value="SUCCINATE--HYDROXYMETHYLGLUTARATE COA-TRANSFERASE"/>
    <property type="match status" value="1"/>
</dbReference>
<dbReference type="SUPFAM" id="SSF89796">
    <property type="entry name" value="CoA-transferase family III (CaiB/BaiF)"/>
    <property type="match status" value="1"/>
</dbReference>
<name>A0A345BW61_9BACI</name>
<reference evidence="2 3" key="1">
    <citation type="journal article" date="2018" name="J. Microbiol.">
        <title>Salicibibacter kimchii gen. nov., sp. nov., a moderately halophilic and alkalitolerant bacterium in the family Bacillaceae, isolated from kimchi.</title>
        <authorList>
            <person name="Jang J.Y."/>
            <person name="Oh Y.J."/>
            <person name="Lim S.K."/>
            <person name="Park H.K."/>
            <person name="Lee C."/>
            <person name="Kim J.Y."/>
            <person name="Lee M.A."/>
            <person name="Choi H.J."/>
        </authorList>
    </citation>
    <scope>NUCLEOTIDE SEQUENCE [LARGE SCALE GENOMIC DNA]</scope>
    <source>
        <strain evidence="2 3">NKC1-1</strain>
    </source>
</reference>
<dbReference type="GO" id="GO:0008410">
    <property type="term" value="F:CoA-transferase activity"/>
    <property type="evidence" value="ECO:0007669"/>
    <property type="project" value="TreeGrafter"/>
</dbReference>
<organism evidence="2 3">
    <name type="scientific">Salicibibacter kimchii</name>
    <dbReference type="NCBI Taxonomy" id="2099786"/>
    <lineage>
        <taxon>Bacteria</taxon>
        <taxon>Bacillati</taxon>
        <taxon>Bacillota</taxon>
        <taxon>Bacilli</taxon>
        <taxon>Bacillales</taxon>
        <taxon>Bacillaceae</taxon>
        <taxon>Salicibibacter</taxon>
    </lineage>
</organism>
<dbReference type="OrthoDB" id="9797653at2"/>
<evidence type="ECO:0000256" key="1">
    <source>
        <dbReference type="ARBA" id="ARBA00022679"/>
    </source>
</evidence>
<keyword evidence="1 2" id="KW-0808">Transferase</keyword>
<keyword evidence="3" id="KW-1185">Reference proteome</keyword>
<dbReference type="EMBL" id="CP031092">
    <property type="protein sequence ID" value="AXF55192.1"/>
    <property type="molecule type" value="Genomic_DNA"/>
</dbReference>
<dbReference type="InterPro" id="IPR023606">
    <property type="entry name" value="CoA-Trfase_III_dom_1_sf"/>
</dbReference>
<dbReference type="KEGG" id="rue:DT065_03600"/>
<dbReference type="AlphaFoldDB" id="A0A345BW61"/>
<gene>
    <name evidence="2" type="ORF">DT065_03600</name>
</gene>